<reference evidence="3" key="3">
    <citation type="submission" date="2022-01" db="EMBL/GenBank/DDBJ databases">
        <authorList>
            <person name="Rubenstein D.R."/>
        </authorList>
    </citation>
    <scope>NUCLEOTIDE SEQUENCE</scope>
    <source>
        <strain evidence="3">SS15</strain>
        <tissue evidence="3">Liver</tissue>
    </source>
</reference>
<evidence type="ECO:0000313" key="2">
    <source>
        <dbReference type="EMBL" id="KAG0127589.1"/>
    </source>
</evidence>
<accession>A0A835NZU5</accession>
<sequence>MRGNRSGNDSILQEGISGSSSGCSVRSHGAHVTSQPTHTAALCLSRTVCRFKNPLGCLIGWLEQDGYAIGGCAGPPSGGTVQLWKTAPFVVKLLL</sequence>
<evidence type="ECO:0000313" key="4">
    <source>
        <dbReference type="Proteomes" id="UP000618051"/>
    </source>
</evidence>
<evidence type="ECO:0000256" key="1">
    <source>
        <dbReference type="SAM" id="MobiDB-lite"/>
    </source>
</evidence>
<feature type="compositionally biased region" description="Low complexity" evidence="1">
    <location>
        <begin position="15"/>
        <end position="27"/>
    </location>
</feature>
<organism evidence="2">
    <name type="scientific">Lamprotornis superbus</name>
    <dbReference type="NCBI Taxonomy" id="245042"/>
    <lineage>
        <taxon>Eukaryota</taxon>
        <taxon>Metazoa</taxon>
        <taxon>Chordata</taxon>
        <taxon>Craniata</taxon>
        <taxon>Vertebrata</taxon>
        <taxon>Euteleostomi</taxon>
        <taxon>Archelosauria</taxon>
        <taxon>Archosauria</taxon>
        <taxon>Dinosauria</taxon>
        <taxon>Saurischia</taxon>
        <taxon>Theropoda</taxon>
        <taxon>Coelurosauria</taxon>
        <taxon>Aves</taxon>
        <taxon>Neognathae</taxon>
        <taxon>Neoaves</taxon>
        <taxon>Telluraves</taxon>
        <taxon>Australaves</taxon>
        <taxon>Passeriformes</taxon>
        <taxon>Sturnidae</taxon>
        <taxon>Lamprotornis</taxon>
    </lineage>
</organism>
<keyword evidence="4" id="KW-1185">Reference proteome</keyword>
<dbReference type="EMBL" id="JADDUC010000015">
    <property type="protein sequence ID" value="KAG0127589.1"/>
    <property type="molecule type" value="Genomic_DNA"/>
</dbReference>
<comment type="caution">
    <text evidence="2">The sequence shown here is derived from an EMBL/GenBank/DDBJ whole genome shotgun (WGS) entry which is preliminary data.</text>
</comment>
<feature type="region of interest" description="Disordered" evidence="1">
    <location>
        <begin position="1"/>
        <end position="31"/>
    </location>
</feature>
<dbReference type="EMBL" id="JADDUC020000005">
    <property type="protein sequence ID" value="KAI1239002.1"/>
    <property type="molecule type" value="Genomic_DNA"/>
</dbReference>
<proteinExistence type="predicted"/>
<evidence type="ECO:0000313" key="3">
    <source>
        <dbReference type="EMBL" id="KAI1239002.1"/>
    </source>
</evidence>
<dbReference type="AlphaFoldDB" id="A0A835NZU5"/>
<dbReference type="Proteomes" id="UP000618051">
    <property type="component" value="Unassembled WGS sequence"/>
</dbReference>
<name>A0A835NZU5_9PASS</name>
<protein>
    <submittedName>
        <fullName evidence="2">Uncharacterized protein</fullName>
    </submittedName>
</protein>
<reference evidence="3 4" key="2">
    <citation type="journal article" date="2021" name="J. Hered.">
        <title>Feather Gene Expression Elucidates the Developmental Basis of Plumage Iridescence in African Starlings.</title>
        <authorList>
            <person name="Rubenstein D.R."/>
            <person name="Corvelo A."/>
            <person name="MacManes M.D."/>
            <person name="Maia R."/>
            <person name="Narzisi G."/>
            <person name="Rousaki A."/>
            <person name="Vandenabeele P."/>
            <person name="Shawkey M.D."/>
            <person name="Solomon J."/>
        </authorList>
    </citation>
    <scope>NUCLEOTIDE SEQUENCE [LARGE SCALE GENOMIC DNA]</scope>
    <source>
        <strain evidence="3">SS15</strain>
    </source>
</reference>
<gene>
    <name evidence="3" type="ORF">IHE44_0012101</name>
    <name evidence="2" type="ORF">IHE44_002703</name>
</gene>
<feature type="compositionally biased region" description="Polar residues" evidence="1">
    <location>
        <begin position="1"/>
        <end position="11"/>
    </location>
</feature>
<reference evidence="2" key="1">
    <citation type="submission" date="2020-10" db="EMBL/GenBank/DDBJ databases">
        <title>Feather gene expression reveals the developmental basis of iridescence in African starlings.</title>
        <authorList>
            <person name="Rubenstein D.R."/>
        </authorList>
    </citation>
    <scope>NUCLEOTIDE SEQUENCE</scope>
    <source>
        <strain evidence="2">SS15</strain>
        <tissue evidence="2">Liver</tissue>
    </source>
</reference>